<sequence>MAKLTATGIRNLSTPGKYGDGNGLFLVVAASGAKRWVQRITIRGKRCDLGLGPLSSVSLAEARELAARNRKEALAGGDPLRDKREAAAVMTFEEAAREVHRLHLPTWRNVKHGKDFITSLEMYAFPRIGHIRVSDVTAADVLGVLTPIWTVKHETARRVRQRIGTVLKWAVAKGWRQDNPADAITTALPKVPKVQAHRVALPYDKVADFLTALRGCGAMPQTRWAIEFLILTAMRSLEVRDATWDEIDLDAATWTIPADRMKMKRPHRVPLSPRAVAILKEARALFGGTGRLFPGMKKGRPLSDVTLSKTVKGLGFPVDIHGFRTSFRTWAQEKTGFPREVAEASLAHLVGSEVERAYSRSDLFDKRRRLMNAWAAYVTNESTGKVVRIA</sequence>
<dbReference type="GO" id="GO:0015074">
    <property type="term" value="P:DNA integration"/>
    <property type="evidence" value="ECO:0007669"/>
    <property type="project" value="UniProtKB-KW"/>
</dbReference>
<keyword evidence="2" id="KW-0229">DNA integration</keyword>
<accession>A0A1H6MGJ9</accession>
<dbReference type="InterPro" id="IPR025166">
    <property type="entry name" value="Integrase_DNA_bind_dom"/>
</dbReference>
<dbReference type="InterPro" id="IPR038488">
    <property type="entry name" value="Integrase_DNA-bd_sf"/>
</dbReference>
<dbReference type="Gene3D" id="1.10.150.130">
    <property type="match status" value="1"/>
</dbReference>
<dbReference type="SUPFAM" id="SSF56349">
    <property type="entry name" value="DNA breaking-rejoining enzymes"/>
    <property type="match status" value="1"/>
</dbReference>
<reference evidence="9" key="1">
    <citation type="submission" date="2016-10" db="EMBL/GenBank/DDBJ databases">
        <authorList>
            <person name="Varghese N."/>
            <person name="Submissions S."/>
        </authorList>
    </citation>
    <scope>NUCLEOTIDE SEQUENCE [LARGE SCALE GENOMIC DNA]</scope>
    <source>
        <strain evidence="9">DSM 11593</strain>
    </source>
</reference>
<feature type="domain" description="Tyr recombinase" evidence="6">
    <location>
        <begin position="196"/>
        <end position="371"/>
    </location>
</feature>
<dbReference type="Gene3D" id="3.30.160.390">
    <property type="entry name" value="Integrase, DNA-binding domain"/>
    <property type="match status" value="1"/>
</dbReference>
<dbReference type="InterPro" id="IPR044068">
    <property type="entry name" value="CB"/>
</dbReference>
<dbReference type="AlphaFoldDB" id="A0A1H6MGJ9"/>
<dbReference type="Pfam" id="PF13356">
    <property type="entry name" value="Arm-DNA-bind_3"/>
    <property type="match status" value="1"/>
</dbReference>
<dbReference type="Pfam" id="PF22022">
    <property type="entry name" value="Phage_int_M"/>
    <property type="match status" value="1"/>
</dbReference>
<evidence type="ECO:0000256" key="4">
    <source>
        <dbReference type="ARBA" id="ARBA00023172"/>
    </source>
</evidence>
<dbReference type="GO" id="GO:0003677">
    <property type="term" value="F:DNA binding"/>
    <property type="evidence" value="ECO:0007669"/>
    <property type="project" value="UniProtKB-UniRule"/>
</dbReference>
<name>A0A1H6MGJ9_9RHOB</name>
<evidence type="ECO:0000313" key="9">
    <source>
        <dbReference type="Proteomes" id="UP000199125"/>
    </source>
</evidence>
<dbReference type="Proteomes" id="UP000199125">
    <property type="component" value="Unassembled WGS sequence"/>
</dbReference>
<keyword evidence="9" id="KW-1185">Reference proteome</keyword>
<evidence type="ECO:0000256" key="5">
    <source>
        <dbReference type="PROSITE-ProRule" id="PRU01248"/>
    </source>
</evidence>
<dbReference type="InterPro" id="IPR050808">
    <property type="entry name" value="Phage_Integrase"/>
</dbReference>
<dbReference type="GO" id="GO:0006310">
    <property type="term" value="P:DNA recombination"/>
    <property type="evidence" value="ECO:0007669"/>
    <property type="project" value="UniProtKB-KW"/>
</dbReference>
<keyword evidence="4" id="KW-0233">DNA recombination</keyword>
<proteinExistence type="inferred from homology"/>
<evidence type="ECO:0000259" key="7">
    <source>
        <dbReference type="PROSITE" id="PS51900"/>
    </source>
</evidence>
<dbReference type="PROSITE" id="PS51900">
    <property type="entry name" value="CB"/>
    <property type="match status" value="1"/>
</dbReference>
<dbReference type="InterPro" id="IPR053876">
    <property type="entry name" value="Phage_int_M"/>
</dbReference>
<dbReference type="PANTHER" id="PTHR30629:SF2">
    <property type="entry name" value="PROPHAGE INTEGRASE INTS-RELATED"/>
    <property type="match status" value="1"/>
</dbReference>
<keyword evidence="3 5" id="KW-0238">DNA-binding</keyword>
<dbReference type="InterPro" id="IPR002104">
    <property type="entry name" value="Integrase_catalytic"/>
</dbReference>
<evidence type="ECO:0000256" key="2">
    <source>
        <dbReference type="ARBA" id="ARBA00022908"/>
    </source>
</evidence>
<evidence type="ECO:0000256" key="1">
    <source>
        <dbReference type="ARBA" id="ARBA00008857"/>
    </source>
</evidence>
<feature type="domain" description="Core-binding (CB)" evidence="7">
    <location>
        <begin position="90"/>
        <end position="171"/>
    </location>
</feature>
<dbReference type="Pfam" id="PF00589">
    <property type="entry name" value="Phage_integrase"/>
    <property type="match status" value="1"/>
</dbReference>
<comment type="similarity">
    <text evidence="1">Belongs to the 'phage' integrase family.</text>
</comment>
<organism evidence="8 9">
    <name type="scientific">Paracoccus alkenifer</name>
    <dbReference type="NCBI Taxonomy" id="65735"/>
    <lineage>
        <taxon>Bacteria</taxon>
        <taxon>Pseudomonadati</taxon>
        <taxon>Pseudomonadota</taxon>
        <taxon>Alphaproteobacteria</taxon>
        <taxon>Rhodobacterales</taxon>
        <taxon>Paracoccaceae</taxon>
        <taxon>Paracoccus</taxon>
    </lineage>
</organism>
<protein>
    <submittedName>
        <fullName evidence="8">Integrase</fullName>
    </submittedName>
</protein>
<dbReference type="EMBL" id="FNXG01000003">
    <property type="protein sequence ID" value="SEH96704.1"/>
    <property type="molecule type" value="Genomic_DNA"/>
</dbReference>
<gene>
    <name evidence="8" type="ORF">SAMN04488075_1956</name>
</gene>
<evidence type="ECO:0000259" key="6">
    <source>
        <dbReference type="PROSITE" id="PS51898"/>
    </source>
</evidence>
<evidence type="ECO:0000313" key="8">
    <source>
        <dbReference type="EMBL" id="SEH96704.1"/>
    </source>
</evidence>
<dbReference type="PANTHER" id="PTHR30629">
    <property type="entry name" value="PROPHAGE INTEGRASE"/>
    <property type="match status" value="1"/>
</dbReference>
<evidence type="ECO:0000256" key="3">
    <source>
        <dbReference type="ARBA" id="ARBA00023125"/>
    </source>
</evidence>
<dbReference type="InterPro" id="IPR011010">
    <property type="entry name" value="DNA_brk_join_enz"/>
</dbReference>
<dbReference type="PROSITE" id="PS51898">
    <property type="entry name" value="TYR_RECOMBINASE"/>
    <property type="match status" value="1"/>
</dbReference>
<dbReference type="InterPro" id="IPR010998">
    <property type="entry name" value="Integrase_recombinase_N"/>
</dbReference>
<dbReference type="InterPro" id="IPR013762">
    <property type="entry name" value="Integrase-like_cat_sf"/>
</dbReference>
<dbReference type="RefSeq" id="WP_090847868.1">
    <property type="nucleotide sequence ID" value="NZ_FNXG01000003.1"/>
</dbReference>
<dbReference type="CDD" id="cd00801">
    <property type="entry name" value="INT_P4_C"/>
    <property type="match status" value="1"/>
</dbReference>
<dbReference type="Gene3D" id="1.10.443.10">
    <property type="entry name" value="Intergrase catalytic core"/>
    <property type="match status" value="1"/>
</dbReference>
<dbReference type="OrthoDB" id="9795573at2"/>